<dbReference type="PANTHER" id="PTHR33964:SF2">
    <property type="entry name" value="IP09356P"/>
    <property type="match status" value="1"/>
</dbReference>
<reference evidence="2 3" key="1">
    <citation type="journal article" date="2007" name="Nature">
        <title>Evolution of genes and genomes on the Drosophila phylogeny.</title>
        <authorList>
            <consortium name="Drosophila 12 Genomes Consortium"/>
            <person name="Clark A.G."/>
            <person name="Eisen M.B."/>
            <person name="Smith D.R."/>
            <person name="Bergman C.M."/>
            <person name="Oliver B."/>
            <person name="Markow T.A."/>
            <person name="Kaufman T.C."/>
            <person name="Kellis M."/>
            <person name="Gelbart W."/>
            <person name="Iyer V.N."/>
            <person name="Pollard D.A."/>
            <person name="Sackton T.B."/>
            <person name="Larracuente A.M."/>
            <person name="Singh N.D."/>
            <person name="Abad J.P."/>
            <person name="Abt D.N."/>
            <person name="Adryan B."/>
            <person name="Aguade M."/>
            <person name="Akashi H."/>
            <person name="Anderson W.W."/>
            <person name="Aquadro C.F."/>
            <person name="Ardell D.H."/>
            <person name="Arguello R."/>
            <person name="Artieri C.G."/>
            <person name="Barbash D.A."/>
            <person name="Barker D."/>
            <person name="Barsanti P."/>
            <person name="Batterham P."/>
            <person name="Batzoglou S."/>
            <person name="Begun D."/>
            <person name="Bhutkar A."/>
            <person name="Blanco E."/>
            <person name="Bosak S.A."/>
            <person name="Bradley R.K."/>
            <person name="Brand A.D."/>
            <person name="Brent M.R."/>
            <person name="Brooks A.N."/>
            <person name="Brown R.H."/>
            <person name="Butlin R.K."/>
            <person name="Caggese C."/>
            <person name="Calvi B.R."/>
            <person name="Bernardo de Carvalho A."/>
            <person name="Caspi A."/>
            <person name="Castrezana S."/>
            <person name="Celniker S.E."/>
            <person name="Chang J.L."/>
            <person name="Chapple C."/>
            <person name="Chatterji S."/>
            <person name="Chinwalla A."/>
            <person name="Civetta A."/>
            <person name="Clifton S.W."/>
            <person name="Comeron J.M."/>
            <person name="Costello J.C."/>
            <person name="Coyne J.A."/>
            <person name="Daub J."/>
            <person name="David R.G."/>
            <person name="Delcher A.L."/>
            <person name="Delehaunty K."/>
            <person name="Do C.B."/>
            <person name="Ebling H."/>
            <person name="Edwards K."/>
            <person name="Eickbush T."/>
            <person name="Evans J.D."/>
            <person name="Filipski A."/>
            <person name="Findeiss S."/>
            <person name="Freyhult E."/>
            <person name="Fulton L."/>
            <person name="Fulton R."/>
            <person name="Garcia A.C."/>
            <person name="Gardiner A."/>
            <person name="Garfield D.A."/>
            <person name="Garvin B.E."/>
            <person name="Gibson G."/>
            <person name="Gilbert D."/>
            <person name="Gnerre S."/>
            <person name="Godfrey J."/>
            <person name="Good R."/>
            <person name="Gotea V."/>
            <person name="Gravely B."/>
            <person name="Greenberg A.J."/>
            <person name="Griffiths-Jones S."/>
            <person name="Gross S."/>
            <person name="Guigo R."/>
            <person name="Gustafson E.A."/>
            <person name="Haerty W."/>
            <person name="Hahn M.W."/>
            <person name="Halligan D.L."/>
            <person name="Halpern A.L."/>
            <person name="Halter G.M."/>
            <person name="Han M.V."/>
            <person name="Heger A."/>
            <person name="Hillier L."/>
            <person name="Hinrichs A.S."/>
            <person name="Holmes I."/>
            <person name="Hoskins R.A."/>
            <person name="Hubisz M.J."/>
            <person name="Hultmark D."/>
            <person name="Huntley M.A."/>
            <person name="Jaffe D.B."/>
            <person name="Jagadeeshan S."/>
            <person name="Jeck W.R."/>
            <person name="Johnson J."/>
            <person name="Jones C.D."/>
            <person name="Jordan W.C."/>
            <person name="Karpen G.H."/>
            <person name="Kataoka E."/>
            <person name="Keightley P.D."/>
            <person name="Kheradpour P."/>
            <person name="Kirkness E.F."/>
            <person name="Koerich L.B."/>
            <person name="Kristiansen K."/>
            <person name="Kudrna D."/>
            <person name="Kulathinal R.J."/>
            <person name="Kumar S."/>
            <person name="Kwok R."/>
            <person name="Lander E."/>
            <person name="Langley C.H."/>
            <person name="Lapoint R."/>
            <person name="Lazzaro B.P."/>
            <person name="Lee S.J."/>
            <person name="Levesque L."/>
            <person name="Li R."/>
            <person name="Lin C.F."/>
            <person name="Lin M.F."/>
            <person name="Lindblad-Toh K."/>
            <person name="Llopart A."/>
            <person name="Long M."/>
            <person name="Low L."/>
            <person name="Lozovsky E."/>
            <person name="Lu J."/>
            <person name="Luo M."/>
            <person name="Machado C.A."/>
            <person name="Makalowski W."/>
            <person name="Marzo M."/>
            <person name="Matsuda M."/>
            <person name="Matzkin L."/>
            <person name="McAllister B."/>
            <person name="McBride C.S."/>
            <person name="McKernan B."/>
            <person name="McKernan K."/>
            <person name="Mendez-Lago M."/>
            <person name="Minx P."/>
            <person name="Mollenhauer M.U."/>
            <person name="Montooth K."/>
            <person name="Mount S.M."/>
            <person name="Mu X."/>
            <person name="Myers E."/>
            <person name="Negre B."/>
            <person name="Newfeld S."/>
            <person name="Nielsen R."/>
            <person name="Noor M.A."/>
            <person name="O'Grady P."/>
            <person name="Pachter L."/>
            <person name="Papaceit M."/>
            <person name="Parisi M.J."/>
            <person name="Parisi M."/>
            <person name="Parts L."/>
            <person name="Pedersen J.S."/>
            <person name="Pesole G."/>
            <person name="Phillippy A.M."/>
            <person name="Ponting C.P."/>
            <person name="Pop M."/>
            <person name="Porcelli D."/>
            <person name="Powell J.R."/>
            <person name="Prohaska S."/>
            <person name="Pruitt K."/>
            <person name="Puig M."/>
            <person name="Quesneville H."/>
            <person name="Ram K.R."/>
            <person name="Rand D."/>
            <person name="Rasmussen M.D."/>
            <person name="Reed L.K."/>
            <person name="Reenan R."/>
            <person name="Reily A."/>
            <person name="Remington K.A."/>
            <person name="Rieger T.T."/>
            <person name="Ritchie M.G."/>
            <person name="Robin C."/>
            <person name="Rogers Y.H."/>
            <person name="Rohde C."/>
            <person name="Rozas J."/>
            <person name="Rubenfield M.J."/>
            <person name="Ruiz A."/>
            <person name="Russo S."/>
            <person name="Salzberg S.L."/>
            <person name="Sanchez-Gracia A."/>
            <person name="Saranga D.J."/>
            <person name="Sato H."/>
            <person name="Schaeffer S.W."/>
            <person name="Schatz M.C."/>
            <person name="Schlenke T."/>
            <person name="Schwartz R."/>
            <person name="Segarra C."/>
            <person name="Singh R.S."/>
            <person name="Sirot L."/>
            <person name="Sirota M."/>
            <person name="Sisneros N.B."/>
            <person name="Smith C.D."/>
            <person name="Smith T.F."/>
            <person name="Spieth J."/>
            <person name="Stage D.E."/>
            <person name="Stark A."/>
            <person name="Stephan W."/>
            <person name="Strausberg R.L."/>
            <person name="Strempel S."/>
            <person name="Sturgill D."/>
            <person name="Sutton G."/>
            <person name="Sutton G.G."/>
            <person name="Tao W."/>
            <person name="Teichmann S."/>
            <person name="Tobari Y.N."/>
            <person name="Tomimura Y."/>
            <person name="Tsolas J.M."/>
            <person name="Valente V.L."/>
            <person name="Venter E."/>
            <person name="Venter J.C."/>
            <person name="Vicario S."/>
            <person name="Vieira F.G."/>
            <person name="Vilella A.J."/>
            <person name="Villasante A."/>
            <person name="Walenz B."/>
            <person name="Wang J."/>
            <person name="Wasserman M."/>
            <person name="Watts T."/>
            <person name="Wilson D."/>
            <person name="Wilson R.K."/>
            <person name="Wing R.A."/>
            <person name="Wolfner M.F."/>
            <person name="Wong A."/>
            <person name="Wong G.K."/>
            <person name="Wu C.I."/>
            <person name="Wu G."/>
            <person name="Yamamoto D."/>
            <person name="Yang H.P."/>
            <person name="Yang S.P."/>
            <person name="Yorke J.A."/>
            <person name="Yoshida K."/>
            <person name="Zdobnov E."/>
            <person name="Zhang P."/>
            <person name="Zhang Y."/>
            <person name="Zimin A.V."/>
            <person name="Baldwin J."/>
            <person name="Abdouelleil A."/>
            <person name="Abdulkadir J."/>
            <person name="Abebe A."/>
            <person name="Abera B."/>
            <person name="Abreu J."/>
            <person name="Acer S.C."/>
            <person name="Aftuck L."/>
            <person name="Alexander A."/>
            <person name="An P."/>
            <person name="Anderson E."/>
            <person name="Anderson S."/>
            <person name="Arachi H."/>
            <person name="Azer M."/>
            <person name="Bachantsang P."/>
            <person name="Barry A."/>
            <person name="Bayul T."/>
            <person name="Berlin A."/>
            <person name="Bessette D."/>
            <person name="Bloom T."/>
            <person name="Blye J."/>
            <person name="Boguslavskiy L."/>
            <person name="Bonnet C."/>
            <person name="Boukhgalter B."/>
            <person name="Bourzgui I."/>
            <person name="Brown A."/>
            <person name="Cahill P."/>
            <person name="Channer S."/>
            <person name="Cheshatsang Y."/>
            <person name="Chuda L."/>
            <person name="Citroen M."/>
            <person name="Collymore A."/>
            <person name="Cooke P."/>
            <person name="Costello M."/>
            <person name="D'Aco K."/>
            <person name="Daza R."/>
            <person name="De Haan G."/>
            <person name="DeGray S."/>
            <person name="DeMaso C."/>
            <person name="Dhargay N."/>
            <person name="Dooley K."/>
            <person name="Dooley E."/>
            <person name="Doricent M."/>
            <person name="Dorje P."/>
            <person name="Dorjee K."/>
            <person name="Dupes A."/>
            <person name="Elong R."/>
            <person name="Falk J."/>
            <person name="Farina A."/>
            <person name="Faro S."/>
            <person name="Ferguson D."/>
            <person name="Fisher S."/>
            <person name="Foley C.D."/>
            <person name="Franke A."/>
            <person name="Friedrich D."/>
            <person name="Gadbois L."/>
            <person name="Gearin G."/>
            <person name="Gearin C.R."/>
            <person name="Giannoukos G."/>
            <person name="Goode T."/>
            <person name="Graham J."/>
            <person name="Grandbois E."/>
            <person name="Grewal S."/>
            <person name="Gyaltsen K."/>
            <person name="Hafez N."/>
            <person name="Hagos B."/>
            <person name="Hall J."/>
            <person name="Henson C."/>
            <person name="Hollinger A."/>
            <person name="Honan T."/>
            <person name="Huard M.D."/>
            <person name="Hughes L."/>
            <person name="Hurhula B."/>
            <person name="Husby M.E."/>
            <person name="Kamat A."/>
            <person name="Kanga B."/>
            <person name="Kashin S."/>
            <person name="Khazanovich D."/>
            <person name="Kisner P."/>
            <person name="Lance K."/>
            <person name="Lara M."/>
            <person name="Lee W."/>
            <person name="Lennon N."/>
            <person name="Letendre F."/>
            <person name="LeVine R."/>
            <person name="Lipovsky A."/>
            <person name="Liu X."/>
            <person name="Liu J."/>
            <person name="Liu S."/>
            <person name="Lokyitsang T."/>
            <person name="Lokyitsang Y."/>
            <person name="Lubonja R."/>
            <person name="Lui A."/>
            <person name="MacDonald P."/>
            <person name="Magnisalis V."/>
            <person name="Maru K."/>
            <person name="Matthews C."/>
            <person name="McCusker W."/>
            <person name="McDonough S."/>
            <person name="Mehta T."/>
            <person name="Meldrim J."/>
            <person name="Meneus L."/>
            <person name="Mihai O."/>
            <person name="Mihalev A."/>
            <person name="Mihova T."/>
            <person name="Mittelman R."/>
            <person name="Mlenga V."/>
            <person name="Montmayeur A."/>
            <person name="Mulrain L."/>
            <person name="Navidi A."/>
            <person name="Naylor J."/>
            <person name="Negash T."/>
            <person name="Nguyen T."/>
            <person name="Nguyen N."/>
            <person name="Nicol R."/>
            <person name="Norbu C."/>
            <person name="Norbu N."/>
            <person name="Novod N."/>
            <person name="O'Neill B."/>
            <person name="Osman S."/>
            <person name="Markiewicz E."/>
            <person name="Oyono O.L."/>
            <person name="Patti C."/>
            <person name="Phunkhang P."/>
            <person name="Pierre F."/>
            <person name="Priest M."/>
            <person name="Raghuraman S."/>
            <person name="Rege F."/>
            <person name="Reyes R."/>
            <person name="Rise C."/>
            <person name="Rogov P."/>
            <person name="Ross K."/>
            <person name="Ryan E."/>
            <person name="Settipalli S."/>
            <person name="Shea T."/>
            <person name="Sherpa N."/>
            <person name="Shi L."/>
            <person name="Shih D."/>
            <person name="Sparrow T."/>
            <person name="Spaulding J."/>
            <person name="Stalker J."/>
            <person name="Stange-Thomann N."/>
            <person name="Stavropoulos S."/>
            <person name="Stone C."/>
            <person name="Strader C."/>
            <person name="Tesfaye S."/>
            <person name="Thomson T."/>
            <person name="Thoulutsang Y."/>
            <person name="Thoulutsang D."/>
            <person name="Topham K."/>
            <person name="Topping I."/>
            <person name="Tsamla T."/>
            <person name="Vassiliev H."/>
            <person name="Vo A."/>
            <person name="Wangchuk T."/>
            <person name="Wangdi T."/>
            <person name="Weiand M."/>
            <person name="Wilkinson J."/>
            <person name="Wilson A."/>
            <person name="Yadav S."/>
            <person name="Young G."/>
            <person name="Yu Q."/>
            <person name="Zembek L."/>
            <person name="Zhong D."/>
            <person name="Zimmer A."/>
            <person name="Zwirko Z."/>
            <person name="Jaffe D.B."/>
            <person name="Alvarez P."/>
            <person name="Brockman W."/>
            <person name="Butler J."/>
            <person name="Chin C."/>
            <person name="Gnerre S."/>
            <person name="Grabherr M."/>
            <person name="Kleber M."/>
            <person name="Mauceli E."/>
            <person name="MacCallum I."/>
        </authorList>
    </citation>
    <scope>NUCLEOTIDE SEQUENCE [LARGE SCALE GENOMIC DNA]</scope>
    <source>
        <strain evidence="3">Tucson 14024-0371.13</strain>
    </source>
</reference>
<evidence type="ECO:0000256" key="1">
    <source>
        <dbReference type="SAM" id="Phobius"/>
    </source>
</evidence>
<organism evidence="2 3">
    <name type="scientific">Drosophila ananassae</name>
    <name type="common">Fruit fly</name>
    <dbReference type="NCBI Taxonomy" id="7217"/>
    <lineage>
        <taxon>Eukaryota</taxon>
        <taxon>Metazoa</taxon>
        <taxon>Ecdysozoa</taxon>
        <taxon>Arthropoda</taxon>
        <taxon>Hexapoda</taxon>
        <taxon>Insecta</taxon>
        <taxon>Pterygota</taxon>
        <taxon>Neoptera</taxon>
        <taxon>Endopterygota</taxon>
        <taxon>Diptera</taxon>
        <taxon>Brachycera</taxon>
        <taxon>Muscomorpha</taxon>
        <taxon>Ephydroidea</taxon>
        <taxon>Drosophilidae</taxon>
        <taxon>Drosophila</taxon>
        <taxon>Sophophora</taxon>
    </lineage>
</organism>
<evidence type="ECO:0000313" key="2">
    <source>
        <dbReference type="EMBL" id="EDV42587.2"/>
    </source>
</evidence>
<feature type="transmembrane region" description="Helical" evidence="1">
    <location>
        <begin position="9"/>
        <end position="29"/>
    </location>
</feature>
<keyword evidence="1" id="KW-1133">Transmembrane helix</keyword>
<feature type="transmembrane region" description="Helical" evidence="1">
    <location>
        <begin position="244"/>
        <end position="263"/>
    </location>
</feature>
<gene>
    <name evidence="2" type="primary">Dana\GF18067</name>
    <name evidence="2" type="synonym">dana_GLEANR_19327</name>
    <name evidence="2" type="ORF">GF18067</name>
</gene>
<dbReference type="OrthoDB" id="10051804at2759"/>
<evidence type="ECO:0000313" key="3">
    <source>
        <dbReference type="Proteomes" id="UP000007801"/>
    </source>
</evidence>
<dbReference type="STRING" id="7217.B3LVL7"/>
<proteinExistence type="predicted"/>
<name>B3LVL7_DROAN</name>
<keyword evidence="3" id="KW-1185">Reference proteome</keyword>
<sequence length="264" mass="30551">MCVRNHSSIYVLFGYCVALLGVSVAVVLGQNENTSMVTIQNEVAIEEQCGNTQRMVDECFKDLPPHLMEFLQNTKIVISKKEITAKCNIFNRGMKCFDSYMKRCLKDRKKDSFEANVEGAKRFFNKFCSDPDFQRDYLRHKDCFSYIQLDWVSCTSEFETILSDEVHDETRNASVKFLEFCCARYAYENCIYNSARYKCYKNSAEFARETAKMLSDEKHFRNCAVLQHICAHAPPSGGRLQGQWLGLQVALLLLLLILLMRIWP</sequence>
<dbReference type="InParanoid" id="B3LVL7"/>
<dbReference type="HOGENOM" id="CLU_099694_0_0_1"/>
<dbReference type="AlphaFoldDB" id="B3LVL7"/>
<protein>
    <submittedName>
        <fullName evidence="2">Uncharacterized protein</fullName>
    </submittedName>
</protein>
<keyword evidence="1" id="KW-0812">Transmembrane</keyword>
<dbReference type="Proteomes" id="UP000007801">
    <property type="component" value="Unassembled WGS sequence"/>
</dbReference>
<dbReference type="KEGG" id="dan:6500846"/>
<dbReference type="PANTHER" id="PTHR33964">
    <property type="entry name" value="RE45066P-RELATED"/>
    <property type="match status" value="1"/>
</dbReference>
<dbReference type="EMBL" id="CH902617">
    <property type="protein sequence ID" value="EDV42587.2"/>
    <property type="molecule type" value="Genomic_DNA"/>
</dbReference>
<dbReference type="eggNOG" id="ENOG502SAEC">
    <property type="taxonomic scope" value="Eukaryota"/>
</dbReference>
<dbReference type="GeneID" id="6500846"/>
<accession>B3LVL7</accession>
<keyword evidence="1" id="KW-0472">Membrane</keyword>